<dbReference type="Gene3D" id="3.40.50.150">
    <property type="entry name" value="Vaccinia Virus protein VP39"/>
    <property type="match status" value="1"/>
</dbReference>
<evidence type="ECO:0000256" key="3">
    <source>
        <dbReference type="ARBA" id="ARBA00022679"/>
    </source>
</evidence>
<name>A0AA41RP63_PAPNU</name>
<dbReference type="PANTHER" id="PTHR10629:SF50">
    <property type="entry name" value="DNA (CYTOSINE-5)-METHYLTRANSFERASE CMT3"/>
    <property type="match status" value="1"/>
</dbReference>
<dbReference type="AlphaFoldDB" id="A0AA41RP63"/>
<dbReference type="GO" id="GO:0044027">
    <property type="term" value="P:negative regulation of gene expression via chromosomal CpG island methylation"/>
    <property type="evidence" value="ECO:0007669"/>
    <property type="project" value="TreeGrafter"/>
</dbReference>
<evidence type="ECO:0000256" key="2">
    <source>
        <dbReference type="ARBA" id="ARBA00022603"/>
    </source>
</evidence>
<dbReference type="GO" id="GO:0005634">
    <property type="term" value="C:nucleus"/>
    <property type="evidence" value="ECO:0007669"/>
    <property type="project" value="TreeGrafter"/>
</dbReference>
<keyword evidence="6" id="KW-1185">Reference proteome</keyword>
<keyword evidence="2" id="KW-0489">Methyltransferase</keyword>
<reference evidence="5" key="1">
    <citation type="submission" date="2022-03" db="EMBL/GenBank/DDBJ databases">
        <title>A functionally conserved STORR gene fusion in Papaver species that diverged 16.8 million years ago.</title>
        <authorList>
            <person name="Catania T."/>
        </authorList>
    </citation>
    <scope>NUCLEOTIDE SEQUENCE</scope>
    <source>
        <strain evidence="5">S-191538</strain>
    </source>
</reference>
<evidence type="ECO:0000313" key="5">
    <source>
        <dbReference type="EMBL" id="MCL7021987.1"/>
    </source>
</evidence>
<dbReference type="Pfam" id="PF00145">
    <property type="entry name" value="DNA_methylase"/>
    <property type="match status" value="1"/>
</dbReference>
<keyword evidence="4" id="KW-0949">S-adenosyl-L-methionine</keyword>
<comment type="caution">
    <text evidence="5">The sequence shown here is derived from an EMBL/GenBank/DDBJ whole genome shotgun (WGS) entry which is preliminary data.</text>
</comment>
<dbReference type="GO" id="GO:0003886">
    <property type="term" value="F:DNA (cytosine-5-)-methyltransferase activity"/>
    <property type="evidence" value="ECO:0007669"/>
    <property type="project" value="UniProtKB-EC"/>
</dbReference>
<dbReference type="InterPro" id="IPR050390">
    <property type="entry name" value="C5-Methyltransferase"/>
</dbReference>
<evidence type="ECO:0000256" key="4">
    <source>
        <dbReference type="ARBA" id="ARBA00022691"/>
    </source>
</evidence>
<dbReference type="EMBL" id="JAJJMA010006816">
    <property type="protein sequence ID" value="MCL7021987.1"/>
    <property type="molecule type" value="Genomic_DNA"/>
</dbReference>
<protein>
    <recommendedName>
        <fullName evidence="1">DNA (cytosine-5-)-methyltransferase</fullName>
        <ecNumber evidence="1">2.1.1.37</ecNumber>
    </recommendedName>
</protein>
<dbReference type="InterPro" id="IPR001525">
    <property type="entry name" value="C5_MeTfrase"/>
</dbReference>
<keyword evidence="3" id="KW-0808">Transferase</keyword>
<dbReference type="InterPro" id="IPR029063">
    <property type="entry name" value="SAM-dependent_MTases_sf"/>
</dbReference>
<organism evidence="5 6">
    <name type="scientific">Papaver nudicaule</name>
    <name type="common">Iceland poppy</name>
    <dbReference type="NCBI Taxonomy" id="74823"/>
    <lineage>
        <taxon>Eukaryota</taxon>
        <taxon>Viridiplantae</taxon>
        <taxon>Streptophyta</taxon>
        <taxon>Embryophyta</taxon>
        <taxon>Tracheophyta</taxon>
        <taxon>Spermatophyta</taxon>
        <taxon>Magnoliopsida</taxon>
        <taxon>Ranunculales</taxon>
        <taxon>Papaveraceae</taxon>
        <taxon>Papaveroideae</taxon>
        <taxon>Papaver</taxon>
    </lineage>
</organism>
<dbReference type="Proteomes" id="UP001177140">
    <property type="component" value="Unassembled WGS sequence"/>
</dbReference>
<gene>
    <name evidence="5" type="ORF">MKW94_030650</name>
</gene>
<evidence type="ECO:0000313" key="6">
    <source>
        <dbReference type="Proteomes" id="UP001177140"/>
    </source>
</evidence>
<accession>A0AA41RP63</accession>
<dbReference type="GO" id="GO:0003677">
    <property type="term" value="F:DNA binding"/>
    <property type="evidence" value="ECO:0007669"/>
    <property type="project" value="TreeGrafter"/>
</dbReference>
<proteinExistence type="predicted"/>
<dbReference type="SUPFAM" id="SSF53335">
    <property type="entry name" value="S-adenosyl-L-methionine-dependent methyltransferases"/>
    <property type="match status" value="1"/>
</dbReference>
<dbReference type="EC" id="2.1.1.37" evidence="1"/>
<dbReference type="PANTHER" id="PTHR10629">
    <property type="entry name" value="CYTOSINE-SPECIFIC METHYLTRANSFERASE"/>
    <property type="match status" value="1"/>
</dbReference>
<evidence type="ECO:0000256" key="1">
    <source>
        <dbReference type="ARBA" id="ARBA00011975"/>
    </source>
</evidence>
<dbReference type="GO" id="GO:0032259">
    <property type="term" value="P:methylation"/>
    <property type="evidence" value="ECO:0007669"/>
    <property type="project" value="UniProtKB-KW"/>
</dbReference>
<sequence>MENVVDLLKFSSGFLARHAVSSLILMDYQVRVGIIAAGSFGVAQFRQRVFVWGAQIGKVKLHFLSTAAIPLTNT</sequence>